<dbReference type="EMBL" id="AUWU02000006">
    <property type="protein sequence ID" value="KAH0571485.1"/>
    <property type="molecule type" value="Genomic_DNA"/>
</dbReference>
<proteinExistence type="predicted"/>
<name>V6LEL4_9EUKA</name>
<dbReference type="AlphaFoldDB" id="V6LEL4"/>
<protein>
    <submittedName>
        <fullName evidence="2">Uncharacterized protein</fullName>
    </submittedName>
</protein>
<accession>V6LEL4</accession>
<evidence type="ECO:0000313" key="4">
    <source>
        <dbReference type="Proteomes" id="UP000018208"/>
    </source>
</evidence>
<keyword evidence="4" id="KW-1185">Reference proteome</keyword>
<evidence type="ECO:0000256" key="1">
    <source>
        <dbReference type="SAM" id="MobiDB-lite"/>
    </source>
</evidence>
<feature type="compositionally biased region" description="Polar residues" evidence="1">
    <location>
        <begin position="160"/>
        <end position="174"/>
    </location>
</feature>
<dbReference type="VEuPathDB" id="GiardiaDB:SS50377_25671"/>
<evidence type="ECO:0000313" key="2">
    <source>
        <dbReference type="EMBL" id="EST42693.1"/>
    </source>
</evidence>
<organism evidence="2">
    <name type="scientific">Spironucleus salmonicida</name>
    <dbReference type="NCBI Taxonomy" id="348837"/>
    <lineage>
        <taxon>Eukaryota</taxon>
        <taxon>Metamonada</taxon>
        <taxon>Diplomonadida</taxon>
        <taxon>Hexamitidae</taxon>
        <taxon>Hexamitinae</taxon>
        <taxon>Spironucleus</taxon>
    </lineage>
</organism>
<dbReference type="OrthoDB" id="2020926at2759"/>
<reference evidence="3" key="2">
    <citation type="submission" date="2020-12" db="EMBL/GenBank/DDBJ databases">
        <title>New Spironucleus salmonicida genome in near-complete chromosomes.</title>
        <authorList>
            <person name="Xu F."/>
            <person name="Kurt Z."/>
            <person name="Jimenez-Gonzalez A."/>
            <person name="Astvaldsson A."/>
            <person name="Andersson J.O."/>
            <person name="Svard S.G."/>
        </authorList>
    </citation>
    <scope>NUCLEOTIDE SEQUENCE</scope>
    <source>
        <strain evidence="3">ATCC 50377</strain>
    </source>
</reference>
<dbReference type="EMBL" id="KI546157">
    <property type="protein sequence ID" value="EST42693.1"/>
    <property type="molecule type" value="Genomic_DNA"/>
</dbReference>
<gene>
    <name evidence="2" type="ORF">SS50377_17714</name>
    <name evidence="3" type="ORF">SS50377_25671</name>
</gene>
<feature type="region of interest" description="Disordered" evidence="1">
    <location>
        <begin position="149"/>
        <end position="174"/>
    </location>
</feature>
<sequence>MSSQVSESSLLFSQTASLNSVNTDLNNHLQQQEYWTTNQPREVDIASYSQVQNNKYLNYRNRQTPLNTVHAQQYSNTQQYQQYQGQNNQIYNQFSHQQYPNQPQIPNDLDNQFSNSVTPNLMISQLPEELLPQQILDPRYYPQNNIAVPKQQKKQYQKQSIQNDSQVSIDSNDSNQSVITEKTWKQLINRAQKALDMKITPKLSENSIQNIFERMLKKIEVQHSHNNLPECAKQTIKKGNILKSLPADDNSDELKSLKSKWKDDNNENIIPSSFLMPETAEERQFDQKINQLKPAQIKNLVLKLNQFHQCQTPEQLLEATKASKNASNQLSQLKQAFTLGAERLQALASQVPGNDDYQIKNGYSQLFDGFVKRCEQQYGCVEASLMELRELNRLRSRILQLLGISKNPQSIYEVIKLNAEILEKLQLQLNQRDSVSPAFLAAEEFSARCREAKIGTNPINQNLITYADTVLYSSGEERQKYVKQCVRQACQDQPKILIRLTDTESYEAFQAIIFVLNHFGRLFNTNSIGRMITRLTEVQNFTEQSRTLVTAIKKILGLQQTSSTNKILEAIQAIAIQAADEVGVFSPDEAGEIMQLLNVQDASDVIGAIKSLKVNKGEDELDERRQEDQEDDD</sequence>
<reference evidence="2 3" key="1">
    <citation type="journal article" date="2014" name="PLoS Genet.">
        <title>The Genome of Spironucleus salmonicida Highlights a Fish Pathogen Adapted to Fluctuating Environments.</title>
        <authorList>
            <person name="Xu F."/>
            <person name="Jerlstrom-Hultqvist J."/>
            <person name="Einarsson E."/>
            <person name="Astvaldsson A."/>
            <person name="Svard S.G."/>
            <person name="Andersson J.O."/>
        </authorList>
    </citation>
    <scope>NUCLEOTIDE SEQUENCE</scope>
    <source>
        <strain evidence="3">ATCC 50377</strain>
    </source>
</reference>
<evidence type="ECO:0000313" key="3">
    <source>
        <dbReference type="EMBL" id="KAH0571485.1"/>
    </source>
</evidence>
<dbReference type="Proteomes" id="UP000018208">
    <property type="component" value="Unassembled WGS sequence"/>
</dbReference>